<accession>A0A3B1B6Y6</accession>
<dbReference type="AlphaFoldDB" id="A0A3B1B6Y6"/>
<name>A0A3B1B6Y6_9ZZZZ</name>
<reference evidence="1" key="1">
    <citation type="submission" date="2018-06" db="EMBL/GenBank/DDBJ databases">
        <authorList>
            <person name="Zhirakovskaya E."/>
        </authorList>
    </citation>
    <scope>NUCLEOTIDE SEQUENCE</scope>
</reference>
<dbReference type="Pfam" id="PF05494">
    <property type="entry name" value="MlaC"/>
    <property type="match status" value="1"/>
</dbReference>
<dbReference type="EMBL" id="UOFZ01000006">
    <property type="protein sequence ID" value="VAX11942.1"/>
    <property type="molecule type" value="Genomic_DNA"/>
</dbReference>
<dbReference type="PANTHER" id="PTHR36573">
    <property type="entry name" value="INTERMEMBRANE PHOSPHOLIPID TRANSPORT SYSTEM BINDING PROTEIN MLAC"/>
    <property type="match status" value="1"/>
</dbReference>
<protein>
    <recommendedName>
        <fullName evidence="2">Phospholipid ABC transporter shuttle protein MlaC</fullName>
    </recommendedName>
</protein>
<evidence type="ECO:0008006" key="2">
    <source>
        <dbReference type="Google" id="ProtNLM"/>
    </source>
</evidence>
<dbReference type="Gene3D" id="3.10.450.710">
    <property type="entry name" value="Tgt2/MlaC"/>
    <property type="match status" value="1"/>
</dbReference>
<dbReference type="PIRSF" id="PIRSF004649">
    <property type="entry name" value="MlaC"/>
    <property type="match status" value="1"/>
</dbReference>
<gene>
    <name evidence="1" type="ORF">MNBD_GAMMA24-2467</name>
</gene>
<organism evidence="1">
    <name type="scientific">hydrothermal vent metagenome</name>
    <dbReference type="NCBI Taxonomy" id="652676"/>
    <lineage>
        <taxon>unclassified sequences</taxon>
        <taxon>metagenomes</taxon>
        <taxon>ecological metagenomes</taxon>
    </lineage>
</organism>
<dbReference type="InterPro" id="IPR042245">
    <property type="entry name" value="Tgt2/MlaC_sf"/>
</dbReference>
<dbReference type="PANTHER" id="PTHR36573:SF1">
    <property type="entry name" value="INTERMEMBRANE PHOSPHOLIPID TRANSPORT SYSTEM BINDING PROTEIN MLAC"/>
    <property type="match status" value="1"/>
</dbReference>
<sequence length="206" mass="23408">MIKQRFYSLILPLLLLLGSLNLAQAAPLAPDVLIRTTTEKMLSALEKHRLELKQKPTMVYGLVSNIVLPHFDFIRMSRSVLAQNWNKASRKQKLSFIRAFRTLMVRTYAVALLEYTSQEIHVLPAKLKAGDKNATVRMEVLQPGKSPVIINYRLHLKKKGWKVYDVTVDGISLIANYRTSFASEVKQQGLDALIARLQKHNKKAKG</sequence>
<proteinExistence type="predicted"/>
<dbReference type="InterPro" id="IPR008869">
    <property type="entry name" value="MlaC/ttg2D"/>
</dbReference>
<evidence type="ECO:0000313" key="1">
    <source>
        <dbReference type="EMBL" id="VAX11942.1"/>
    </source>
</evidence>